<protein>
    <submittedName>
        <fullName evidence="2">Uncharacterized protein</fullName>
    </submittedName>
</protein>
<organism evidence="2 3">
    <name type="scientific">Sporothrix eucalyptigena</name>
    <dbReference type="NCBI Taxonomy" id="1812306"/>
    <lineage>
        <taxon>Eukaryota</taxon>
        <taxon>Fungi</taxon>
        <taxon>Dikarya</taxon>
        <taxon>Ascomycota</taxon>
        <taxon>Pezizomycotina</taxon>
        <taxon>Sordariomycetes</taxon>
        <taxon>Sordariomycetidae</taxon>
        <taxon>Ophiostomatales</taxon>
        <taxon>Ophiostomataceae</taxon>
        <taxon>Sporothrix</taxon>
    </lineage>
</organism>
<reference evidence="2 3" key="1">
    <citation type="submission" date="2024-01" db="EMBL/GenBank/DDBJ databases">
        <authorList>
            <person name="Allen C."/>
            <person name="Tagirdzhanova G."/>
        </authorList>
    </citation>
    <scope>NUCLEOTIDE SEQUENCE [LARGE SCALE GENOMIC DNA]</scope>
</reference>
<gene>
    <name evidence="2" type="ORF">SEUCBS140593_001679</name>
</gene>
<sequence length="89" mass="9498">MLFIRLALASAFALFSSAILAAPNEEPRADNALFFREAEALPRCTGGLEPDPRCVNGQTHDGCYCRGGAYLCQPNTWAKKGGLCAKCGC</sequence>
<accession>A0ABP0B0K4</accession>
<feature type="chain" id="PRO_5045746113" evidence="1">
    <location>
        <begin position="22"/>
        <end position="89"/>
    </location>
</feature>
<feature type="signal peptide" evidence="1">
    <location>
        <begin position="1"/>
        <end position="21"/>
    </location>
</feature>
<proteinExistence type="predicted"/>
<evidence type="ECO:0000313" key="2">
    <source>
        <dbReference type="EMBL" id="CAK7212945.1"/>
    </source>
</evidence>
<evidence type="ECO:0000313" key="3">
    <source>
        <dbReference type="Proteomes" id="UP001642482"/>
    </source>
</evidence>
<keyword evidence="3" id="KW-1185">Reference proteome</keyword>
<comment type="caution">
    <text evidence="2">The sequence shown here is derived from an EMBL/GenBank/DDBJ whole genome shotgun (WGS) entry which is preliminary data.</text>
</comment>
<name>A0ABP0B0K4_9PEZI</name>
<dbReference type="EMBL" id="CAWUHD010000010">
    <property type="protein sequence ID" value="CAK7212945.1"/>
    <property type="molecule type" value="Genomic_DNA"/>
</dbReference>
<dbReference type="Proteomes" id="UP001642482">
    <property type="component" value="Unassembled WGS sequence"/>
</dbReference>
<evidence type="ECO:0000256" key="1">
    <source>
        <dbReference type="SAM" id="SignalP"/>
    </source>
</evidence>
<keyword evidence="1" id="KW-0732">Signal</keyword>